<keyword evidence="2" id="KW-0378">Hydrolase</keyword>
<dbReference type="PANTHER" id="PTHR11895:SF172">
    <property type="entry name" value="GLUTAMYL-TRNA(GLN) AMIDOTRANSFERASE"/>
    <property type="match status" value="1"/>
</dbReference>
<dbReference type="NCBIfam" id="NF006631">
    <property type="entry name" value="PRK09201.1"/>
    <property type="match status" value="1"/>
</dbReference>
<dbReference type="EC" id="3.5.1.4" evidence="2"/>
<keyword evidence="3" id="KW-1185">Reference proteome</keyword>
<dbReference type="EMBL" id="NWUO01000003">
    <property type="protein sequence ID" value="PNS12766.1"/>
    <property type="molecule type" value="Genomic_DNA"/>
</dbReference>
<dbReference type="Gene3D" id="3.90.1300.10">
    <property type="entry name" value="Amidase signature (AS) domain"/>
    <property type="match status" value="1"/>
</dbReference>
<dbReference type="RefSeq" id="WP_103059002.1">
    <property type="nucleotide sequence ID" value="NZ_BSOF01000028.1"/>
</dbReference>
<dbReference type="AlphaFoldDB" id="A0A2K1QCP1"/>
<dbReference type="InterPro" id="IPR036928">
    <property type="entry name" value="AS_sf"/>
</dbReference>
<organism evidence="2 3">
    <name type="scientific">Mixta theicola</name>
    <dbReference type="NCBI Taxonomy" id="1458355"/>
    <lineage>
        <taxon>Bacteria</taxon>
        <taxon>Pseudomonadati</taxon>
        <taxon>Pseudomonadota</taxon>
        <taxon>Gammaproteobacteria</taxon>
        <taxon>Enterobacterales</taxon>
        <taxon>Erwiniaceae</taxon>
        <taxon>Mixta</taxon>
    </lineage>
</organism>
<evidence type="ECO:0000313" key="3">
    <source>
        <dbReference type="Proteomes" id="UP000236345"/>
    </source>
</evidence>
<dbReference type="GO" id="GO:0016740">
    <property type="term" value="F:transferase activity"/>
    <property type="evidence" value="ECO:0007669"/>
    <property type="project" value="UniProtKB-KW"/>
</dbReference>
<gene>
    <name evidence="2" type="ORF">COO59_06575</name>
</gene>
<evidence type="ECO:0000259" key="1">
    <source>
        <dbReference type="Pfam" id="PF01425"/>
    </source>
</evidence>
<comment type="caution">
    <text evidence="2">The sequence shown here is derived from an EMBL/GenBank/DDBJ whole genome shotgun (WGS) entry which is preliminary data.</text>
</comment>
<feature type="domain" description="Amidase" evidence="1">
    <location>
        <begin position="24"/>
        <end position="444"/>
    </location>
</feature>
<proteinExistence type="predicted"/>
<name>A0A2K1QCP1_9GAMM</name>
<evidence type="ECO:0000313" key="2">
    <source>
        <dbReference type="EMBL" id="PNS12766.1"/>
    </source>
</evidence>
<dbReference type="NCBIfam" id="TIGR02715">
    <property type="entry name" value="amido_AtzE"/>
    <property type="match status" value="1"/>
</dbReference>
<dbReference type="OrthoDB" id="9811471at2"/>
<keyword evidence="2" id="KW-0808">Transferase</keyword>
<dbReference type="PANTHER" id="PTHR11895">
    <property type="entry name" value="TRANSAMIDASE"/>
    <property type="match status" value="1"/>
</dbReference>
<accession>A0A2K1QCP1</accession>
<dbReference type="SUPFAM" id="SSF75304">
    <property type="entry name" value="Amidase signature (AS) enzymes"/>
    <property type="match status" value="1"/>
</dbReference>
<dbReference type="InterPro" id="IPR023631">
    <property type="entry name" value="Amidase_dom"/>
</dbReference>
<dbReference type="InterPro" id="IPR014087">
    <property type="entry name" value="Carboxybiuret_hydro_AtzE"/>
</dbReference>
<sequence length="482" mass="51768">MKLSEFSISRLQQALQNGELSAREIANATLTAIEQQNPRINAWTTIVADRMRQQADRLDRLRREGQPLPPLAGVPYAVKNLFDVAGQRTLAGASLFSKRPLAVRDAWAVDKLSQAGALLSGMLNMDAYAYGFTTENSHYGATRNPHDLQRIAGGSSGGSAAAVATGLVHFSLGSDTNGSIRVPASLCGIFGLKPTFGRLSRHGTHPFVASLDHIGPFARSCEDLTRVYDALQGHDVEDAFQAKVAPQPALAQLNNGPEGLRCAVLGGYFQRFSDNDAQQAVATAARALEASELLELDELDIARSAAFIITAAEGGNRYLPALRSQPERFEPLSRERLLAGAILPSAWYVQAQRFRRYFQQKVLALFDHFDLLIAPATPCCATLIGQETMLVNGQTLPVRASMGMLTQPISFLGLPVTTVPLRTSGGLPIGLQLIAAPFQEAKCLRAARVLEKMGIATAPVAQLEIAGNPAASACSWSSTHDK</sequence>
<dbReference type="Proteomes" id="UP000236345">
    <property type="component" value="Unassembled WGS sequence"/>
</dbReference>
<reference evidence="3" key="1">
    <citation type="submission" date="2017-09" db="EMBL/GenBank/DDBJ databases">
        <authorList>
            <person name="Palmer M."/>
            <person name="Steenkamp E.T."/>
            <person name="Coetzee M.P."/>
            <person name="Avontuur J.R."/>
            <person name="Van Zyl E."/>
            <person name="Chan W.-Y."/>
            <person name="Blom J."/>
            <person name="Venter S.N."/>
        </authorList>
    </citation>
    <scope>NUCLEOTIDE SEQUENCE [LARGE SCALE GENOMIC DNA]</scope>
    <source>
        <strain evidence="3">QC88-366</strain>
    </source>
</reference>
<dbReference type="InterPro" id="IPR000120">
    <property type="entry name" value="Amidase"/>
</dbReference>
<dbReference type="Pfam" id="PF01425">
    <property type="entry name" value="Amidase"/>
    <property type="match status" value="1"/>
</dbReference>
<dbReference type="GO" id="GO:0004040">
    <property type="term" value="F:amidase activity"/>
    <property type="evidence" value="ECO:0007669"/>
    <property type="project" value="UniProtKB-EC"/>
</dbReference>
<protein>
    <submittedName>
        <fullName evidence="2">Asp-tRNA(Asn)/Glu-tRNA(Gln) amidotransferase GatCAB subunit A</fullName>
        <ecNumber evidence="2">3.5.1.4</ecNumber>
    </submittedName>
</protein>